<dbReference type="Proteomes" id="UP001519535">
    <property type="component" value="Unassembled WGS sequence"/>
</dbReference>
<evidence type="ECO:0000313" key="3">
    <source>
        <dbReference type="Proteomes" id="UP001519535"/>
    </source>
</evidence>
<evidence type="ECO:0008006" key="4">
    <source>
        <dbReference type="Google" id="ProtNLM"/>
    </source>
</evidence>
<feature type="region of interest" description="Disordered" evidence="1">
    <location>
        <begin position="37"/>
        <end position="60"/>
    </location>
</feature>
<accession>A0ABS5RJE3</accession>
<dbReference type="RefSeq" id="WP_214093005.1">
    <property type="nucleotide sequence ID" value="NZ_JAHCLR010000019.1"/>
</dbReference>
<proteinExistence type="predicted"/>
<gene>
    <name evidence="2" type="ORF">KIH27_11100</name>
</gene>
<organism evidence="2 3">
    <name type="scientific">Mycolicibacter acidiphilus</name>
    <dbReference type="NCBI Taxonomy" id="2835306"/>
    <lineage>
        <taxon>Bacteria</taxon>
        <taxon>Bacillati</taxon>
        <taxon>Actinomycetota</taxon>
        <taxon>Actinomycetes</taxon>
        <taxon>Mycobacteriales</taxon>
        <taxon>Mycobacteriaceae</taxon>
        <taxon>Mycolicibacter</taxon>
    </lineage>
</organism>
<name>A0ABS5RJE3_9MYCO</name>
<evidence type="ECO:0000313" key="2">
    <source>
        <dbReference type="EMBL" id="MBS9534132.1"/>
    </source>
</evidence>
<comment type="caution">
    <text evidence="2">The sequence shown here is derived from an EMBL/GenBank/DDBJ whole genome shotgun (WGS) entry which is preliminary data.</text>
</comment>
<reference evidence="2 3" key="1">
    <citation type="submission" date="2021-05" db="EMBL/GenBank/DDBJ databases">
        <title>Mycobacterium acidophilum sp. nov., an extremely acid-tolerant member of the genus Mycobacterium.</title>
        <authorList>
            <person name="Xia J."/>
        </authorList>
    </citation>
    <scope>NUCLEOTIDE SEQUENCE [LARGE SCALE GENOMIC DNA]</scope>
    <source>
        <strain evidence="2 3">M1</strain>
    </source>
</reference>
<sequence length="91" mass="10043">MKHRRAIQVMTGAVAGVSLVGFLPVDDDSRFRAYAANVPRSSSPAPPGHDGSPIHGEERRHDCSKVFTAACRPVDPYWEQRMSGGMMGYRR</sequence>
<keyword evidence="3" id="KW-1185">Reference proteome</keyword>
<protein>
    <recommendedName>
        <fullName evidence="4">Lectin-like protein BA14k</fullName>
    </recommendedName>
</protein>
<evidence type="ECO:0000256" key="1">
    <source>
        <dbReference type="SAM" id="MobiDB-lite"/>
    </source>
</evidence>
<dbReference type="EMBL" id="JAHCLR010000019">
    <property type="protein sequence ID" value="MBS9534132.1"/>
    <property type="molecule type" value="Genomic_DNA"/>
</dbReference>